<dbReference type="GO" id="GO:0046983">
    <property type="term" value="F:protein dimerization activity"/>
    <property type="evidence" value="ECO:0007669"/>
    <property type="project" value="InterPro"/>
</dbReference>
<dbReference type="SMART" id="SM00520">
    <property type="entry name" value="BASIC"/>
    <property type="match status" value="1"/>
</dbReference>
<dbReference type="AlphaFoldDB" id="Q8MWP6"/>
<dbReference type="InterPro" id="IPR002546">
    <property type="entry name" value="MyoD_N"/>
</dbReference>
<organism evidence="6">
    <name type="scientific">Schmidtea mediterranea</name>
    <name type="common">Freshwater planarian flatworm</name>
    <dbReference type="NCBI Taxonomy" id="79327"/>
    <lineage>
        <taxon>Eukaryota</taxon>
        <taxon>Metazoa</taxon>
        <taxon>Spiralia</taxon>
        <taxon>Lophotrochozoa</taxon>
        <taxon>Platyhelminthes</taxon>
        <taxon>Rhabditophora</taxon>
        <taxon>Seriata</taxon>
        <taxon>Tricladida</taxon>
        <taxon>Continenticola</taxon>
        <taxon>Geoplanoidea</taxon>
        <taxon>Dugesiidae</taxon>
        <taxon>Schmidtea</taxon>
    </lineage>
</organism>
<sequence length="466" mass="51481">MIHSGSFPGSTCPINYDYSGPYSAGLEAAPFLVNQTCPYNTGTNTMPPSLSLVDNMMMNNSMHLYDRLNTHHSASYFPQILNKIEQKLPTTSSKTTPSTLVSTSSNSISNSEFNSSRSSSQFPTYDLISSLNNSNYDMYDSPYAAYLAAGYYQSPGFALKQYDAAGTSQPSMTDLYHSSLAASSGLNLNYSQHKSRHLSEDAGSCQDPQSQNITSNNHHNNSYSPTTADFGSPKALSSSSQSINDGRQPTSSNSSPQKLSLAIEQHLCPNKEEHVLVPGSHGQCLLWACKACKKKTVHVDRRKAATMRERRRLRKVNEAFETLKRRTSGNPNQRMPKVEILKNAIDYIESLEELLNSVGKLPATVGELKERRKNNPENSRTAIAGKQKPLNKINDKQKAENKYPETICKLPTTRKSYVASDIDQQIYQSNMLKSSTLDQLSSIVDKISTTNTTIADHSMDAKPENS</sequence>
<dbReference type="PROSITE" id="PS50888">
    <property type="entry name" value="BHLH"/>
    <property type="match status" value="1"/>
</dbReference>
<dbReference type="PANTHER" id="PTHR11534">
    <property type="entry name" value="MYOGENIC FACTOR"/>
    <property type="match status" value="1"/>
</dbReference>
<dbReference type="EMBL" id="AF414355">
    <property type="protein sequence ID" value="AAN03696.1"/>
    <property type="molecule type" value="mRNA"/>
</dbReference>
<feature type="region of interest" description="Disordered" evidence="4">
    <location>
        <begin position="191"/>
        <end position="258"/>
    </location>
</feature>
<evidence type="ECO:0000256" key="3">
    <source>
        <dbReference type="ARBA" id="ARBA00023242"/>
    </source>
</evidence>
<dbReference type="Pfam" id="PF01586">
    <property type="entry name" value="Basic"/>
    <property type="match status" value="1"/>
</dbReference>
<dbReference type="InterPro" id="IPR039704">
    <property type="entry name" value="Myogenic_factor"/>
</dbReference>
<dbReference type="InterPro" id="IPR011598">
    <property type="entry name" value="bHLH_dom"/>
</dbReference>
<proteinExistence type="evidence at transcript level"/>
<name>Q8MWP6_SCHMD</name>
<protein>
    <submittedName>
        <fullName evidence="6">MyoD-like protein</fullName>
    </submittedName>
</protein>
<comment type="subcellular location">
    <subcellularLocation>
        <location evidence="1">Nucleus</location>
    </subcellularLocation>
</comment>
<evidence type="ECO:0000256" key="1">
    <source>
        <dbReference type="ARBA" id="ARBA00004123"/>
    </source>
</evidence>
<dbReference type="CDD" id="cd19699">
    <property type="entry name" value="bHLH_TS_dMYOD_like"/>
    <property type="match status" value="1"/>
</dbReference>
<dbReference type="Gene3D" id="4.10.280.10">
    <property type="entry name" value="Helix-loop-helix DNA-binding domain"/>
    <property type="match status" value="1"/>
</dbReference>
<feature type="compositionally biased region" description="Low complexity" evidence="4">
    <location>
        <begin position="90"/>
        <end position="120"/>
    </location>
</feature>
<accession>Q8MWP6</accession>
<evidence type="ECO:0000259" key="5">
    <source>
        <dbReference type="PROSITE" id="PS50888"/>
    </source>
</evidence>
<feature type="compositionally biased region" description="Polar residues" evidence="4">
    <location>
        <begin position="206"/>
        <end position="258"/>
    </location>
</feature>
<dbReference type="InterPro" id="IPR036638">
    <property type="entry name" value="HLH_DNA-bd_sf"/>
</dbReference>
<evidence type="ECO:0000256" key="4">
    <source>
        <dbReference type="SAM" id="MobiDB-lite"/>
    </source>
</evidence>
<keyword evidence="2" id="KW-0238">DNA-binding</keyword>
<dbReference type="GO" id="GO:0005634">
    <property type="term" value="C:nucleus"/>
    <property type="evidence" value="ECO:0007669"/>
    <property type="project" value="UniProtKB-SubCell"/>
</dbReference>
<dbReference type="GO" id="GO:0000978">
    <property type="term" value="F:RNA polymerase II cis-regulatory region sequence-specific DNA binding"/>
    <property type="evidence" value="ECO:0007669"/>
    <property type="project" value="TreeGrafter"/>
</dbReference>
<dbReference type="SMART" id="SM00353">
    <property type="entry name" value="HLH"/>
    <property type="match status" value="1"/>
</dbReference>
<dbReference type="PANTHER" id="PTHR11534:SF9">
    <property type="entry name" value="MYOGENIC-DETERMINATION PROTEIN"/>
    <property type="match status" value="1"/>
</dbReference>
<dbReference type="FunFam" id="4.10.280.10:FF:000005">
    <property type="entry name" value="Myogenic factor"/>
    <property type="match status" value="1"/>
</dbReference>
<feature type="region of interest" description="Disordered" evidence="4">
    <location>
        <begin position="89"/>
        <end position="122"/>
    </location>
</feature>
<dbReference type="OrthoDB" id="10049614at2759"/>
<feature type="domain" description="BHLH" evidence="5">
    <location>
        <begin position="300"/>
        <end position="351"/>
    </location>
</feature>
<dbReference type="GO" id="GO:0000981">
    <property type="term" value="F:DNA-binding transcription factor activity, RNA polymerase II-specific"/>
    <property type="evidence" value="ECO:0007669"/>
    <property type="project" value="TreeGrafter"/>
</dbReference>
<evidence type="ECO:0000313" key="6">
    <source>
        <dbReference type="EMBL" id="AAN03696.1"/>
    </source>
</evidence>
<dbReference type="GO" id="GO:0045663">
    <property type="term" value="P:positive regulation of myoblast differentiation"/>
    <property type="evidence" value="ECO:0007669"/>
    <property type="project" value="TreeGrafter"/>
</dbReference>
<evidence type="ECO:0000256" key="2">
    <source>
        <dbReference type="ARBA" id="ARBA00023125"/>
    </source>
</evidence>
<dbReference type="Pfam" id="PF00010">
    <property type="entry name" value="HLH"/>
    <property type="match status" value="1"/>
</dbReference>
<keyword evidence="3" id="KW-0539">Nucleus</keyword>
<dbReference type="GO" id="GO:0007517">
    <property type="term" value="P:muscle organ development"/>
    <property type="evidence" value="ECO:0007669"/>
    <property type="project" value="InterPro"/>
</dbReference>
<dbReference type="SUPFAM" id="SSF47459">
    <property type="entry name" value="HLH, helix-loop-helix DNA-binding domain"/>
    <property type="match status" value="1"/>
</dbReference>
<reference evidence="6" key="1">
    <citation type="submission" date="2001-08" db="EMBL/GenBank/DDBJ databases">
        <title>Myogenesis is temporally and spatially segregated during planarian regeneration.</title>
        <authorList>
            <person name="Cebria F."/>
            <person name="Romero R."/>
            <person name="Sanchez-Alvarado A."/>
        </authorList>
    </citation>
    <scope>NUCLEOTIDE SEQUENCE</scope>
</reference>